<protein>
    <submittedName>
        <fullName evidence="1">Uncharacterized protein</fullName>
    </submittedName>
</protein>
<evidence type="ECO:0000313" key="2">
    <source>
        <dbReference type="Proteomes" id="UP000291920"/>
    </source>
</evidence>
<dbReference type="Proteomes" id="UP000291920">
    <property type="component" value="Unassembled WGS sequence"/>
</dbReference>
<sequence length="60" mass="6847">MSTKPDMQISEAMDKIEDLIQKVNATHQGWNASPYYNGYVDGLNKARDIIISHTHMMEHA</sequence>
<dbReference type="RefSeq" id="WP_129870690.1">
    <property type="nucleotide sequence ID" value="NZ_RYUO01000002.1"/>
</dbReference>
<evidence type="ECO:0000313" key="1">
    <source>
        <dbReference type="EMBL" id="RYQ30952.1"/>
    </source>
</evidence>
<gene>
    <name evidence="1" type="ORF">PG2017B_0762</name>
</gene>
<dbReference type="AlphaFoldDB" id="A0A4Q5AMI8"/>
<organism evidence="1 2">
    <name type="scientific">Bifidobacterium pseudolongum subsp. globosum</name>
    <dbReference type="NCBI Taxonomy" id="1690"/>
    <lineage>
        <taxon>Bacteria</taxon>
        <taxon>Bacillati</taxon>
        <taxon>Actinomycetota</taxon>
        <taxon>Actinomycetes</taxon>
        <taxon>Bifidobacteriales</taxon>
        <taxon>Bifidobacteriaceae</taxon>
        <taxon>Bifidobacterium</taxon>
    </lineage>
</organism>
<dbReference type="EMBL" id="RYUT01000002">
    <property type="protein sequence ID" value="RYQ30952.1"/>
    <property type="molecule type" value="Genomic_DNA"/>
</dbReference>
<comment type="caution">
    <text evidence="1">The sequence shown here is derived from an EMBL/GenBank/DDBJ whole genome shotgun (WGS) entry which is preliminary data.</text>
</comment>
<name>A0A4Q5AMI8_9BIFI</name>
<proteinExistence type="predicted"/>
<reference evidence="1 2" key="1">
    <citation type="submission" date="2018-12" db="EMBL/GenBank/DDBJ databases">
        <title>Unveiling genomic diversity among members of the Bifidobacterium pseudolongum species, a widely distributed gut commensal of the animal kingdom.</title>
        <authorList>
            <person name="Lugli G.A."/>
            <person name="Duranti S."/>
            <person name="Albert K."/>
            <person name="Mancabelli L."/>
            <person name="Napoli S."/>
            <person name="Viappiani A."/>
            <person name="Anzalone R."/>
            <person name="Longhi G."/>
            <person name="Milani C."/>
            <person name="Turroni F."/>
            <person name="Alessandri G."/>
            <person name="Sela D.A."/>
            <person name="Van Sinderen D."/>
            <person name="Ventura M."/>
        </authorList>
    </citation>
    <scope>NUCLEOTIDE SEQUENCE [LARGE SCALE GENOMIC DNA]</scope>
    <source>
        <strain evidence="1 2">2017B</strain>
    </source>
</reference>
<accession>A0A4Q5AMI8</accession>